<sequence length="251" mass="27989">MTDKFDPRNAVHTPSASATYAINAVKEASAFVGSGLGITIPIAEIADYFPPLMPGQVCAIIGQTSNYKSGFLHFIEHQVARDLRKFGKTDYIIIHVSVEECVEEQAFLELARESDEDAGDLARGVVQNWDGLERAAVKMGSIPIYRIGDSLARAEDMPKLYMSNMIKAINTLVNGKILDWKPKVAGIFFDYLQAFPLDPEFLSAEKDQRRRLQVRSDMYRLRQCAALFRTPVFVAVQAKQHLSGAHPPIML</sequence>
<name>A0A0F9DTI2_9ZZZZ</name>
<dbReference type="EMBL" id="LAZR01030294">
    <property type="protein sequence ID" value="KKL57056.1"/>
    <property type="molecule type" value="Genomic_DNA"/>
</dbReference>
<comment type="caution">
    <text evidence="1">The sequence shown here is derived from an EMBL/GenBank/DDBJ whole genome shotgun (WGS) entry which is preliminary data.</text>
</comment>
<gene>
    <name evidence="1" type="ORF">LCGC14_2239250</name>
</gene>
<dbReference type="AlphaFoldDB" id="A0A0F9DTI2"/>
<accession>A0A0F9DTI2</accession>
<evidence type="ECO:0008006" key="2">
    <source>
        <dbReference type="Google" id="ProtNLM"/>
    </source>
</evidence>
<dbReference type="Gene3D" id="3.40.50.300">
    <property type="entry name" value="P-loop containing nucleotide triphosphate hydrolases"/>
    <property type="match status" value="1"/>
</dbReference>
<reference evidence="1" key="1">
    <citation type="journal article" date="2015" name="Nature">
        <title>Complex archaea that bridge the gap between prokaryotes and eukaryotes.</title>
        <authorList>
            <person name="Spang A."/>
            <person name="Saw J.H."/>
            <person name="Jorgensen S.L."/>
            <person name="Zaremba-Niedzwiedzka K."/>
            <person name="Martijn J."/>
            <person name="Lind A.E."/>
            <person name="van Eijk R."/>
            <person name="Schleper C."/>
            <person name="Guy L."/>
            <person name="Ettema T.J."/>
        </authorList>
    </citation>
    <scope>NUCLEOTIDE SEQUENCE</scope>
</reference>
<protein>
    <recommendedName>
        <fullName evidence="2">SF4 helicase domain-containing protein</fullName>
    </recommendedName>
</protein>
<evidence type="ECO:0000313" key="1">
    <source>
        <dbReference type="EMBL" id="KKL57056.1"/>
    </source>
</evidence>
<feature type="non-terminal residue" evidence="1">
    <location>
        <position position="251"/>
    </location>
</feature>
<proteinExistence type="predicted"/>
<organism evidence="1">
    <name type="scientific">marine sediment metagenome</name>
    <dbReference type="NCBI Taxonomy" id="412755"/>
    <lineage>
        <taxon>unclassified sequences</taxon>
        <taxon>metagenomes</taxon>
        <taxon>ecological metagenomes</taxon>
    </lineage>
</organism>
<dbReference type="SUPFAM" id="SSF52540">
    <property type="entry name" value="P-loop containing nucleoside triphosphate hydrolases"/>
    <property type="match status" value="1"/>
</dbReference>
<dbReference type="InterPro" id="IPR027417">
    <property type="entry name" value="P-loop_NTPase"/>
</dbReference>